<dbReference type="Gene3D" id="3.40.50.720">
    <property type="entry name" value="NAD(P)-binding Rossmann-like Domain"/>
    <property type="match status" value="1"/>
</dbReference>
<accession>A0AAW0BXU8</accession>
<dbReference type="Pfam" id="PF00106">
    <property type="entry name" value="adh_short"/>
    <property type="match status" value="1"/>
</dbReference>
<dbReference type="Proteomes" id="UP001362999">
    <property type="component" value="Unassembled WGS sequence"/>
</dbReference>
<evidence type="ECO:0000256" key="1">
    <source>
        <dbReference type="ARBA" id="ARBA00023002"/>
    </source>
</evidence>
<dbReference type="PRINTS" id="PR00081">
    <property type="entry name" value="GDHRDH"/>
</dbReference>
<keyword evidence="3" id="KW-1185">Reference proteome</keyword>
<comment type="caution">
    <text evidence="2">The sequence shown here is derived from an EMBL/GenBank/DDBJ whole genome shotgun (WGS) entry which is preliminary data.</text>
</comment>
<gene>
    <name evidence="2" type="ORF">R3P38DRAFT_3313683</name>
</gene>
<evidence type="ECO:0000313" key="3">
    <source>
        <dbReference type="Proteomes" id="UP001362999"/>
    </source>
</evidence>
<dbReference type="InterPro" id="IPR036291">
    <property type="entry name" value="NAD(P)-bd_dom_sf"/>
</dbReference>
<name>A0AAW0BXU8_9AGAR</name>
<protein>
    <submittedName>
        <fullName evidence="2">WW domain-containing oxidoreductase</fullName>
    </submittedName>
</protein>
<sequence length="345" mass="38833">MKFSVWTFILDQWKRQPPALKTDLTGKTVIVLGANTGIGFEAAKHFATMNPGKVILACRSQSKGDAAVQKLKAETGYSRAELWLIDLADFSSVKRFADRFEREGERLDILVENAAIGSSTYIKTKDNWDISFQVNNLATSLLALLLLPTMIKTAEKYSTIPRLVVVASGVHYWVTLNKTLCEDPDILKTIGGEVFCSVPKNMEDRYLVTKLFNVFFVRALNDRLPSTTPVITSAVDPGYCYSELRREFSGFMAVFDWFMEKALAFTSEVGSRRLIWTSLSHPENPDKLRGQYTASFQILEPSDFVISPEGKKVQDRSWNELVEILGKVDPRVTETVNKYLTASPM</sequence>
<dbReference type="GO" id="GO:0016491">
    <property type="term" value="F:oxidoreductase activity"/>
    <property type="evidence" value="ECO:0007669"/>
    <property type="project" value="UniProtKB-KW"/>
</dbReference>
<keyword evidence="1" id="KW-0560">Oxidoreductase</keyword>
<evidence type="ECO:0000313" key="2">
    <source>
        <dbReference type="EMBL" id="KAK7031655.1"/>
    </source>
</evidence>
<proteinExistence type="predicted"/>
<dbReference type="InterPro" id="IPR002347">
    <property type="entry name" value="SDR_fam"/>
</dbReference>
<dbReference type="EMBL" id="JAWWNJ010000024">
    <property type="protein sequence ID" value="KAK7031655.1"/>
    <property type="molecule type" value="Genomic_DNA"/>
</dbReference>
<dbReference type="PANTHER" id="PTHR43157:SF31">
    <property type="entry name" value="PHOSPHATIDYLINOSITOL-GLYCAN BIOSYNTHESIS CLASS F PROTEIN"/>
    <property type="match status" value="1"/>
</dbReference>
<dbReference type="AlphaFoldDB" id="A0AAW0BXU8"/>
<reference evidence="2 3" key="1">
    <citation type="journal article" date="2024" name="J Genomics">
        <title>Draft genome sequencing and assembly of Favolaschia claudopus CIRM-BRFM 2984 isolated from oak limbs.</title>
        <authorList>
            <person name="Navarro D."/>
            <person name="Drula E."/>
            <person name="Chaduli D."/>
            <person name="Cazenave R."/>
            <person name="Ahrendt S."/>
            <person name="Wang J."/>
            <person name="Lipzen A."/>
            <person name="Daum C."/>
            <person name="Barry K."/>
            <person name="Grigoriev I.V."/>
            <person name="Favel A."/>
            <person name="Rosso M.N."/>
            <person name="Martin F."/>
        </authorList>
    </citation>
    <scope>NUCLEOTIDE SEQUENCE [LARGE SCALE GENOMIC DNA]</scope>
    <source>
        <strain evidence="2 3">CIRM-BRFM 2984</strain>
    </source>
</reference>
<dbReference type="SUPFAM" id="SSF51735">
    <property type="entry name" value="NAD(P)-binding Rossmann-fold domains"/>
    <property type="match status" value="1"/>
</dbReference>
<organism evidence="2 3">
    <name type="scientific">Favolaschia claudopus</name>
    <dbReference type="NCBI Taxonomy" id="2862362"/>
    <lineage>
        <taxon>Eukaryota</taxon>
        <taxon>Fungi</taxon>
        <taxon>Dikarya</taxon>
        <taxon>Basidiomycota</taxon>
        <taxon>Agaricomycotina</taxon>
        <taxon>Agaricomycetes</taxon>
        <taxon>Agaricomycetidae</taxon>
        <taxon>Agaricales</taxon>
        <taxon>Marasmiineae</taxon>
        <taxon>Mycenaceae</taxon>
        <taxon>Favolaschia</taxon>
    </lineage>
</organism>
<dbReference type="PANTHER" id="PTHR43157">
    <property type="entry name" value="PHOSPHATIDYLINOSITOL-GLYCAN BIOSYNTHESIS CLASS F PROTEIN-RELATED"/>
    <property type="match status" value="1"/>
</dbReference>